<dbReference type="STRING" id="1122214.Mame_02616"/>
<dbReference type="AlphaFoldDB" id="A0A1U9Z2W1"/>
<reference evidence="1 2" key="1">
    <citation type="submission" date="2017-03" db="EMBL/GenBank/DDBJ databases">
        <title>Foreign affairs: Plasmid Transfer between Roseobacters and Rhizobia.</title>
        <authorList>
            <person name="Bartling P."/>
            <person name="Bunk B."/>
            <person name="Overmann J."/>
            <person name="Brinkmann H."/>
            <person name="Petersen J."/>
        </authorList>
    </citation>
    <scope>NUCLEOTIDE SEQUENCE [LARGE SCALE GENOMIC DNA]</scope>
    <source>
        <strain evidence="1 2">MACL11</strain>
    </source>
</reference>
<name>A0A1U9Z2W1_9HYPH</name>
<protein>
    <submittedName>
        <fullName evidence="1">Uncharacterized protein</fullName>
    </submittedName>
</protein>
<evidence type="ECO:0000313" key="2">
    <source>
        <dbReference type="Proteomes" id="UP000191135"/>
    </source>
</evidence>
<dbReference type="Proteomes" id="UP000191135">
    <property type="component" value="Chromosome"/>
</dbReference>
<proteinExistence type="predicted"/>
<keyword evidence="2" id="KW-1185">Reference proteome</keyword>
<evidence type="ECO:0000313" key="1">
    <source>
        <dbReference type="EMBL" id="AQZ51942.1"/>
    </source>
</evidence>
<sequence>MKSPIIEGIVEYMDRKGRDEYDGFQSLTSILELLGCQDDEEKAFSVFTTLLFLYADELLETFNGRS</sequence>
<gene>
    <name evidence="1" type="ORF">Mame_02616</name>
</gene>
<organism evidence="1 2">
    <name type="scientific">Martelella mediterranea DSM 17316</name>
    <dbReference type="NCBI Taxonomy" id="1122214"/>
    <lineage>
        <taxon>Bacteria</taxon>
        <taxon>Pseudomonadati</taxon>
        <taxon>Pseudomonadota</taxon>
        <taxon>Alphaproteobacteria</taxon>
        <taxon>Hyphomicrobiales</taxon>
        <taxon>Aurantimonadaceae</taxon>
        <taxon>Martelella</taxon>
    </lineage>
</organism>
<dbReference type="EMBL" id="CP020330">
    <property type="protein sequence ID" value="AQZ51942.1"/>
    <property type="molecule type" value="Genomic_DNA"/>
</dbReference>
<dbReference type="KEGG" id="mmed:Mame_02616"/>
<accession>A0A1U9Z2W1</accession>